<dbReference type="EMBL" id="JBHSQI010000002">
    <property type="protein sequence ID" value="MFC6152555.1"/>
    <property type="molecule type" value="Genomic_DNA"/>
</dbReference>
<dbReference type="Proteomes" id="UP001596098">
    <property type="component" value="Unassembled WGS sequence"/>
</dbReference>
<organism evidence="1 2">
    <name type="scientific">Nocardioides yefusunii</name>
    <dbReference type="NCBI Taxonomy" id="2500546"/>
    <lineage>
        <taxon>Bacteria</taxon>
        <taxon>Bacillati</taxon>
        <taxon>Actinomycetota</taxon>
        <taxon>Actinomycetes</taxon>
        <taxon>Propionibacteriales</taxon>
        <taxon>Nocardioidaceae</taxon>
        <taxon>Nocardioides</taxon>
    </lineage>
</organism>
<proteinExistence type="predicted"/>
<accession>A0ABW1QXH9</accession>
<reference evidence="2" key="1">
    <citation type="journal article" date="2019" name="Int. J. Syst. Evol. Microbiol.">
        <title>The Global Catalogue of Microorganisms (GCM) 10K type strain sequencing project: providing services to taxonomists for standard genome sequencing and annotation.</title>
        <authorList>
            <consortium name="The Broad Institute Genomics Platform"/>
            <consortium name="The Broad Institute Genome Sequencing Center for Infectious Disease"/>
            <person name="Wu L."/>
            <person name="Ma J."/>
        </authorList>
    </citation>
    <scope>NUCLEOTIDE SEQUENCE [LARGE SCALE GENOMIC DNA]</scope>
    <source>
        <strain evidence="2">DFY28</strain>
    </source>
</reference>
<comment type="caution">
    <text evidence="1">The sequence shown here is derived from an EMBL/GenBank/DDBJ whole genome shotgun (WGS) entry which is preliminary data.</text>
</comment>
<gene>
    <name evidence="1" type="ORF">ACFPWU_02615</name>
</gene>
<sequence length="330" mass="37483">MTFVIAEVPAGKWRMHLASSMARHNGYVTEAGLTSFVFSQAWVMDLEADVVRLTWTRHLSPGTSEEIDPEEIDPEDVEFLQDVANAPAVPTPNRAKGETHTSASYLKRVHDTTEEWWEAWEYRPELGSIGFRARIKGMPSAAIYDDGWGRVTRGKVSRFVPGTRFTFSWHACDGTVKAAVTRVPKTKTFQWDLKRDRKRGVDWVGPFRGTYLQTTVTRAGAAPDVRRYWVKCSGKNKAADATWAVDRWGEVMEDPLYTGRRIKVAKTVVAPGAKVSRTWYVGKRRLATTGRSLTVRHAWRTKKVRLVVKVKSQGRTLERTHVFGPFWDGR</sequence>
<dbReference type="RefSeq" id="WP_128219776.1">
    <property type="nucleotide sequence ID" value="NZ_CP034929.1"/>
</dbReference>
<protein>
    <submittedName>
        <fullName evidence="1">Uncharacterized protein</fullName>
    </submittedName>
</protein>
<keyword evidence="2" id="KW-1185">Reference proteome</keyword>
<evidence type="ECO:0000313" key="1">
    <source>
        <dbReference type="EMBL" id="MFC6152555.1"/>
    </source>
</evidence>
<name>A0ABW1QXH9_9ACTN</name>
<evidence type="ECO:0000313" key="2">
    <source>
        <dbReference type="Proteomes" id="UP001596098"/>
    </source>
</evidence>